<dbReference type="Gene3D" id="3.60.15.10">
    <property type="entry name" value="Ribonuclease Z/Hydroxyacylglutathione hydrolase-like"/>
    <property type="match status" value="1"/>
</dbReference>
<dbReference type="GO" id="GO:0046872">
    <property type="term" value="F:metal ion binding"/>
    <property type="evidence" value="ECO:0007669"/>
    <property type="project" value="UniProtKB-KW"/>
</dbReference>
<dbReference type="FunFam" id="3.60.15.10:FF:000030">
    <property type="entry name" value="Metallo-beta-lactamase family protein"/>
    <property type="match status" value="1"/>
</dbReference>
<protein>
    <submittedName>
        <fullName evidence="3">MBL fold metallo-hydrolase</fullName>
    </submittedName>
</protein>
<dbReference type="Gene3D" id="3.40.250.10">
    <property type="entry name" value="Rhodanese-like domain"/>
    <property type="match status" value="2"/>
</dbReference>
<name>A0A3Q9QT54_9BACI</name>
<dbReference type="Proteomes" id="UP000282892">
    <property type="component" value="Chromosome"/>
</dbReference>
<dbReference type="InterPro" id="IPR036866">
    <property type="entry name" value="RibonucZ/Hydroxyglut_hydro"/>
</dbReference>
<dbReference type="CDD" id="cd07724">
    <property type="entry name" value="POD-like_MBL-fold"/>
    <property type="match status" value="1"/>
</dbReference>
<evidence type="ECO:0000313" key="4">
    <source>
        <dbReference type="Proteomes" id="UP000282892"/>
    </source>
</evidence>
<dbReference type="InterPro" id="IPR001763">
    <property type="entry name" value="Rhodanese-like_dom"/>
</dbReference>
<feature type="domain" description="Rhodanese" evidence="2">
    <location>
        <begin position="278"/>
        <end position="308"/>
    </location>
</feature>
<evidence type="ECO:0000256" key="1">
    <source>
        <dbReference type="ARBA" id="ARBA00022723"/>
    </source>
</evidence>
<evidence type="ECO:0000313" key="3">
    <source>
        <dbReference type="EMBL" id="AZU62683.1"/>
    </source>
</evidence>
<accession>A0A3Q9QT54</accession>
<dbReference type="AlphaFoldDB" id="A0A3Q9QT54"/>
<gene>
    <name evidence="3" type="ORF">CHR53_16205</name>
</gene>
<keyword evidence="1" id="KW-0479">Metal-binding</keyword>
<dbReference type="OrthoDB" id="9784009at2"/>
<feature type="domain" description="Rhodanese" evidence="2">
    <location>
        <begin position="380"/>
        <end position="468"/>
    </location>
</feature>
<reference evidence="3 4" key="1">
    <citation type="submission" date="2017-07" db="EMBL/GenBank/DDBJ databases">
        <title>The complete genome sequence of Bacillus mesonae strain H20-5, an efficient strain improving plant abiotic stress resistance.</title>
        <authorList>
            <person name="Kim S.Y."/>
            <person name="Song H."/>
            <person name="Sang M.K."/>
            <person name="Weon H.-Y."/>
            <person name="Song J."/>
        </authorList>
    </citation>
    <scope>NUCLEOTIDE SEQUENCE [LARGE SCALE GENOMIC DNA]</scope>
    <source>
        <strain evidence="3 4">H20-5</strain>
    </source>
</reference>
<dbReference type="PANTHER" id="PTHR43084:SF1">
    <property type="entry name" value="PERSULFIDE DIOXYGENASE ETHE1, MITOCHONDRIAL"/>
    <property type="match status" value="1"/>
</dbReference>
<dbReference type="STRING" id="1193713.GCA_001636315_00064"/>
<dbReference type="InterPro" id="IPR001279">
    <property type="entry name" value="Metallo-B-lactamas"/>
</dbReference>
<dbReference type="InterPro" id="IPR044528">
    <property type="entry name" value="POD-like_MBL-fold"/>
</dbReference>
<dbReference type="GO" id="GO:0070813">
    <property type="term" value="P:hydrogen sulfide metabolic process"/>
    <property type="evidence" value="ECO:0007669"/>
    <property type="project" value="TreeGrafter"/>
</dbReference>
<dbReference type="SUPFAM" id="SSF56281">
    <property type="entry name" value="Metallo-hydrolase/oxidoreductase"/>
    <property type="match status" value="1"/>
</dbReference>
<dbReference type="SMART" id="SM00450">
    <property type="entry name" value="RHOD"/>
    <property type="match status" value="1"/>
</dbReference>
<sequence>MFFRSFFDENLAHMSYLVGCQQSGEAIVIDPARNLQAYFRTAKMEGLKIIAAAETHIHADFLSGAKELAKQCGAVLYLSDEGDKDWKYQYLDEVPHVLVRDGSAFSIGHVEFQVLHTPGHTPESISFLLTDKGGGSQEAMGIFTGDFVFVGDIGRPDLLEKAAGVAGNAEIGARQMFQSLKKFKELPDFLQVWPAHGAGSACGKALGAVPVSTVGYEKRNNWALRMGNEEEFVNTLLSGQPEPPKYFAMMKTLNKIGPAYVSDSPLNKLVNPADLAAFNEEAVFLDTRPAREFAAKHYEGSINIPFNKSFTNWAGWLIPYDRDIVLIANQKEVQEIRTALASIGLDRIMAFIEPETALSHEDCVEMFGEVDVQELPEYLREGNHELLDVRNQAEWDGGRIESAKHYMLGTLLDRLGELDPAKTYILQCRSGARSAIAASLLQANGFKNVLNLKGGILAWKKEKFPVLR</sequence>
<proteinExistence type="predicted"/>
<dbReference type="GO" id="GO:0006749">
    <property type="term" value="P:glutathione metabolic process"/>
    <property type="evidence" value="ECO:0007669"/>
    <property type="project" value="InterPro"/>
</dbReference>
<dbReference type="FunFam" id="3.40.250.10:FF:000049">
    <property type="entry name" value="Phage shock protein E"/>
    <property type="match status" value="1"/>
</dbReference>
<dbReference type="InterPro" id="IPR051682">
    <property type="entry name" value="Mito_Persulfide_Diox"/>
</dbReference>
<dbReference type="InterPro" id="IPR036873">
    <property type="entry name" value="Rhodanese-like_dom_sf"/>
</dbReference>
<dbReference type="PROSITE" id="PS50206">
    <property type="entry name" value="RHODANESE_3"/>
    <property type="match status" value="2"/>
</dbReference>
<evidence type="ECO:0000259" key="2">
    <source>
        <dbReference type="PROSITE" id="PS50206"/>
    </source>
</evidence>
<keyword evidence="4" id="KW-1185">Reference proteome</keyword>
<dbReference type="CDD" id="cd00158">
    <property type="entry name" value="RHOD"/>
    <property type="match status" value="1"/>
</dbReference>
<dbReference type="SUPFAM" id="SSF52821">
    <property type="entry name" value="Rhodanese/Cell cycle control phosphatase"/>
    <property type="match status" value="2"/>
</dbReference>
<dbReference type="KEGG" id="nmk:CHR53_16205"/>
<dbReference type="EMBL" id="CP022572">
    <property type="protein sequence ID" value="AZU62683.1"/>
    <property type="molecule type" value="Genomic_DNA"/>
</dbReference>
<dbReference type="GO" id="GO:0016787">
    <property type="term" value="F:hydrolase activity"/>
    <property type="evidence" value="ECO:0007669"/>
    <property type="project" value="UniProtKB-KW"/>
</dbReference>
<dbReference type="RefSeq" id="WP_127487491.1">
    <property type="nucleotide sequence ID" value="NZ_CP022572.1"/>
</dbReference>
<keyword evidence="3" id="KW-0378">Hydrolase</keyword>
<dbReference type="SMART" id="SM00849">
    <property type="entry name" value="Lactamase_B"/>
    <property type="match status" value="1"/>
</dbReference>
<dbReference type="Pfam" id="PF00753">
    <property type="entry name" value="Lactamase_B"/>
    <property type="match status" value="1"/>
</dbReference>
<organism evidence="3 4">
    <name type="scientific">Neobacillus mesonae</name>
    <dbReference type="NCBI Taxonomy" id="1193713"/>
    <lineage>
        <taxon>Bacteria</taxon>
        <taxon>Bacillati</taxon>
        <taxon>Bacillota</taxon>
        <taxon>Bacilli</taxon>
        <taxon>Bacillales</taxon>
        <taxon>Bacillaceae</taxon>
        <taxon>Neobacillus</taxon>
    </lineage>
</organism>
<dbReference type="PANTHER" id="PTHR43084">
    <property type="entry name" value="PERSULFIDE DIOXYGENASE ETHE1"/>
    <property type="match status" value="1"/>
</dbReference>
<dbReference type="Pfam" id="PF00581">
    <property type="entry name" value="Rhodanese"/>
    <property type="match status" value="1"/>
</dbReference>
<dbReference type="GO" id="GO:0050313">
    <property type="term" value="F:sulfur dioxygenase activity"/>
    <property type="evidence" value="ECO:0007669"/>
    <property type="project" value="InterPro"/>
</dbReference>